<dbReference type="Pfam" id="PF21956">
    <property type="entry name" value="DUF6922"/>
    <property type="match status" value="1"/>
</dbReference>
<dbReference type="AlphaFoldDB" id="A0A6G1ZG01"/>
<protein>
    <submittedName>
        <fullName evidence="2">Helix-turn-helix domain-containing protein</fullName>
    </submittedName>
</protein>
<evidence type="ECO:0000259" key="1">
    <source>
        <dbReference type="PROSITE" id="PS50943"/>
    </source>
</evidence>
<organism evidence="2">
    <name type="scientific">Parabacteroides goldsteinii</name>
    <dbReference type="NCBI Taxonomy" id="328812"/>
    <lineage>
        <taxon>Bacteria</taxon>
        <taxon>Pseudomonadati</taxon>
        <taxon>Bacteroidota</taxon>
        <taxon>Bacteroidia</taxon>
        <taxon>Bacteroidales</taxon>
        <taxon>Tannerellaceae</taxon>
        <taxon>Parabacteroides</taxon>
    </lineage>
</organism>
<dbReference type="PROSITE" id="PS50943">
    <property type="entry name" value="HTH_CROC1"/>
    <property type="match status" value="1"/>
</dbReference>
<sequence>MKDQLEILKGVHPGLFLSRELRNRQLRSGAFAESIGVHPQTLSAIIKGRRNMNIPLSLKIERSLHLDEGLLMTLQVYYDIELEKKKEAQSYHPDLSIYRKILFWDTDFDKLDWNTNKRYIINRIFERGNEKEILETIRFYGKDTILSLLDLNNKYAVNLKSNIQKYLNYAN</sequence>
<dbReference type="InterPro" id="IPR053830">
    <property type="entry name" value="DUF6922"/>
</dbReference>
<dbReference type="Gene3D" id="1.10.260.40">
    <property type="entry name" value="lambda repressor-like DNA-binding domains"/>
    <property type="match status" value="1"/>
</dbReference>
<dbReference type="EMBL" id="WKLP01000023">
    <property type="protein sequence ID" value="MRY12883.1"/>
    <property type="molecule type" value="Genomic_DNA"/>
</dbReference>
<dbReference type="CDD" id="cd00093">
    <property type="entry name" value="HTH_XRE"/>
    <property type="match status" value="1"/>
</dbReference>
<gene>
    <name evidence="2" type="ORF">GKE01_15585</name>
</gene>
<proteinExistence type="predicted"/>
<reference evidence="2" key="1">
    <citation type="journal article" date="2019" name="Nat. Med.">
        <title>A library of human gut bacterial isolates paired with longitudinal multiomics data enables mechanistic microbiome research.</title>
        <authorList>
            <person name="Poyet M."/>
            <person name="Groussin M."/>
            <person name="Gibbons S.M."/>
            <person name="Avila-Pacheco J."/>
            <person name="Jiang X."/>
            <person name="Kearney S.M."/>
            <person name="Perrotta A.R."/>
            <person name="Berdy B."/>
            <person name="Zhao S."/>
            <person name="Lieberman T.D."/>
            <person name="Swanson P.K."/>
            <person name="Smith M."/>
            <person name="Roesemann S."/>
            <person name="Alexander J.E."/>
            <person name="Rich S.A."/>
            <person name="Livny J."/>
            <person name="Vlamakis H."/>
            <person name="Clish C."/>
            <person name="Bullock K."/>
            <person name="Deik A."/>
            <person name="Scott J."/>
            <person name="Pierce K.A."/>
            <person name="Xavier R.J."/>
            <person name="Alm E.J."/>
        </authorList>
    </citation>
    <scope>NUCLEOTIDE SEQUENCE</scope>
    <source>
        <strain evidence="2">BIOML-A4</strain>
    </source>
</reference>
<evidence type="ECO:0000313" key="2">
    <source>
        <dbReference type="EMBL" id="MRY12883.1"/>
    </source>
</evidence>
<dbReference type="Pfam" id="PF01381">
    <property type="entry name" value="HTH_3"/>
    <property type="match status" value="1"/>
</dbReference>
<dbReference type="SUPFAM" id="SSF47413">
    <property type="entry name" value="lambda repressor-like DNA-binding domains"/>
    <property type="match status" value="1"/>
</dbReference>
<dbReference type="InterPro" id="IPR001387">
    <property type="entry name" value="Cro/C1-type_HTH"/>
</dbReference>
<dbReference type="GO" id="GO:0003677">
    <property type="term" value="F:DNA binding"/>
    <property type="evidence" value="ECO:0007669"/>
    <property type="project" value="InterPro"/>
</dbReference>
<feature type="domain" description="HTH cro/C1-type" evidence="1">
    <location>
        <begin position="30"/>
        <end position="71"/>
    </location>
</feature>
<accession>A0A6G1ZG01</accession>
<dbReference type="SMART" id="SM00530">
    <property type="entry name" value="HTH_XRE"/>
    <property type="match status" value="1"/>
</dbReference>
<dbReference type="GeneID" id="69983202"/>
<dbReference type="RefSeq" id="WP_121719534.1">
    <property type="nucleotide sequence ID" value="NZ_CABKUI010000001.1"/>
</dbReference>
<name>A0A6G1ZG01_9BACT</name>
<comment type="caution">
    <text evidence="2">The sequence shown here is derived from an EMBL/GenBank/DDBJ whole genome shotgun (WGS) entry which is preliminary data.</text>
</comment>
<dbReference type="InterPro" id="IPR010982">
    <property type="entry name" value="Lambda_DNA-bd_dom_sf"/>
</dbReference>